<proteinExistence type="predicted"/>
<organism evidence="5 6">
    <name type="scientific">Nostoc azollae (strain 0708)</name>
    <name type="common">Anabaena azollae (strain 0708)</name>
    <dbReference type="NCBI Taxonomy" id="551115"/>
    <lineage>
        <taxon>Bacteria</taxon>
        <taxon>Bacillati</taxon>
        <taxon>Cyanobacteriota</taxon>
        <taxon>Cyanophyceae</taxon>
        <taxon>Nostocales</taxon>
        <taxon>Nostocaceae</taxon>
        <taxon>Trichormus</taxon>
    </lineage>
</organism>
<keyword evidence="6" id="KW-1185">Reference proteome</keyword>
<accession>D7DZV2</accession>
<evidence type="ECO:0000259" key="4">
    <source>
        <dbReference type="Pfam" id="PF07176"/>
    </source>
</evidence>
<dbReference type="SUPFAM" id="SSF53474">
    <property type="entry name" value="alpha/beta-Hydrolases"/>
    <property type="match status" value="1"/>
</dbReference>
<dbReference type="GO" id="GO:0003847">
    <property type="term" value="F:1-alkyl-2-acetylglycerophosphocholine esterase activity"/>
    <property type="evidence" value="ECO:0007669"/>
    <property type="project" value="TreeGrafter"/>
</dbReference>
<dbReference type="OrthoDB" id="422423at2"/>
<dbReference type="PANTHER" id="PTHR10272">
    <property type="entry name" value="PLATELET-ACTIVATING FACTOR ACETYLHYDROLASE"/>
    <property type="match status" value="1"/>
</dbReference>
<dbReference type="InterPro" id="IPR010802">
    <property type="entry name" value="DUF1400"/>
</dbReference>
<dbReference type="GO" id="GO:0016042">
    <property type="term" value="P:lipid catabolic process"/>
    <property type="evidence" value="ECO:0007669"/>
    <property type="project" value="UniProtKB-KW"/>
</dbReference>
<keyword evidence="1" id="KW-0378">Hydrolase</keyword>
<dbReference type="EMBL" id="CP002059">
    <property type="protein sequence ID" value="ADI64584.1"/>
    <property type="molecule type" value="Genomic_DNA"/>
</dbReference>
<dbReference type="STRING" id="551115.Aazo_2716"/>
<dbReference type="Gene3D" id="3.40.50.1820">
    <property type="entry name" value="alpha/beta hydrolase"/>
    <property type="match status" value="1"/>
</dbReference>
<sequence>MFTEKSRKNLKIVAGVLSTIAVTNFLGANTSAQAAEKLVVRYGALEESASLPDLKKAAETGELPASLGTYTKRLTEQQRNFLVRGLKIRVPVNVVTLNRLLNTQLGNTILNDISKALVREDKAGVQALRGGLILGANSSQGLSVLSFIAAYPSQNLEINVPQALTVARSLNMAFWRTQQFMLAMTPRIDPSKIKLAYSLDPTQPGSSQVQILNVNLNDEKRQRKIPLDIYWSNSANTEKPVIVLSHGFGLVRTDLRYLAEHLASHGYVVAAPEHPGSNLKANKGINSLNPQEFLARPQDISFVIDELEKLNKITDNPLQGKLATNNVMVVGFSFGGTTALALAGGEFQIANLKQSCEQKAAKLTLVEGFLCVAKKLPENSYQFRDERIKQIVALNPATSLLFGDTGLTKVKVPTLVLTGSADDITPAFSEQIISFAKIPSPKWLVAAVGGTHLSVVDPSVTSDSQEKTNPSISSREVVGKQAADVRKYVKAVTLAMAAQSTAEASKYAVFLTPDYAQIASTPVFPFRLLTEVPPTALGLIPGLMKN</sequence>
<dbReference type="eggNOG" id="COG4188">
    <property type="taxonomic scope" value="Bacteria"/>
</dbReference>
<dbReference type="Pfam" id="PF07224">
    <property type="entry name" value="Chlorophyllase"/>
    <property type="match status" value="1"/>
</dbReference>
<evidence type="ECO:0000313" key="5">
    <source>
        <dbReference type="EMBL" id="ADI64584.1"/>
    </source>
</evidence>
<protein>
    <recommendedName>
        <fullName evidence="4">DUF1400 domain-containing protein</fullName>
    </recommendedName>
</protein>
<evidence type="ECO:0000256" key="1">
    <source>
        <dbReference type="ARBA" id="ARBA00022801"/>
    </source>
</evidence>
<feature type="domain" description="DUF1400" evidence="4">
    <location>
        <begin position="34"/>
        <end position="159"/>
    </location>
</feature>
<name>D7DZV2_NOSA0</name>
<dbReference type="KEGG" id="naz:Aazo_2716"/>
<dbReference type="HOGENOM" id="CLU_029435_0_0_3"/>
<gene>
    <name evidence="5" type="ordered locus">Aazo_2716</name>
</gene>
<dbReference type="Proteomes" id="UP000001511">
    <property type="component" value="Chromosome"/>
</dbReference>
<keyword evidence="3" id="KW-0443">Lipid metabolism</keyword>
<reference evidence="5 6" key="1">
    <citation type="journal article" date="2010" name="PLoS ONE">
        <title>Genome erosion in a nitrogen-fixing vertically transmitted endosymbiotic multicellular cyanobacterium.</title>
        <authorList>
            <person name="Ran L."/>
            <person name="Larsson J."/>
            <person name="Vigil-Stenman T."/>
            <person name="Nylander J.A."/>
            <person name="Ininbergs K."/>
            <person name="Zheng W.W."/>
            <person name="Lapidus A."/>
            <person name="Lowry S."/>
            <person name="Haselkorn R."/>
            <person name="Bergman B."/>
        </authorList>
    </citation>
    <scope>NUCLEOTIDE SEQUENCE [LARGE SCALE GENOMIC DNA]</scope>
    <source>
        <strain evidence="5 6">0708</strain>
    </source>
</reference>
<keyword evidence="2" id="KW-0442">Lipid degradation</keyword>
<evidence type="ECO:0000313" key="6">
    <source>
        <dbReference type="Proteomes" id="UP000001511"/>
    </source>
</evidence>
<dbReference type="ESTHER" id="nosa0-d7dzv2">
    <property type="family name" value="Duf_1400"/>
</dbReference>
<dbReference type="InterPro" id="IPR029058">
    <property type="entry name" value="AB_hydrolase_fold"/>
</dbReference>
<evidence type="ECO:0000256" key="2">
    <source>
        <dbReference type="ARBA" id="ARBA00022963"/>
    </source>
</evidence>
<dbReference type="Pfam" id="PF07176">
    <property type="entry name" value="DUF1400"/>
    <property type="match status" value="1"/>
</dbReference>
<dbReference type="RefSeq" id="WP_013191600.1">
    <property type="nucleotide sequence ID" value="NC_014248.1"/>
</dbReference>
<dbReference type="InterPro" id="IPR017395">
    <property type="entry name" value="Chlorophyllase-like"/>
</dbReference>
<dbReference type="PANTHER" id="PTHR10272:SF13">
    <property type="entry name" value="POLY(ETHYLENE TEREPHTHALATE) HYDROLASE"/>
    <property type="match status" value="1"/>
</dbReference>
<dbReference type="AlphaFoldDB" id="D7DZV2"/>
<evidence type="ECO:0000256" key="3">
    <source>
        <dbReference type="ARBA" id="ARBA00023098"/>
    </source>
</evidence>